<organism evidence="2 3">
    <name type="scientific">Zoarces viviparus</name>
    <name type="common">Viviparous eelpout</name>
    <name type="synonym">Blennius viviparus</name>
    <dbReference type="NCBI Taxonomy" id="48416"/>
    <lineage>
        <taxon>Eukaryota</taxon>
        <taxon>Metazoa</taxon>
        <taxon>Chordata</taxon>
        <taxon>Craniata</taxon>
        <taxon>Vertebrata</taxon>
        <taxon>Euteleostomi</taxon>
        <taxon>Actinopterygii</taxon>
        <taxon>Neopterygii</taxon>
        <taxon>Teleostei</taxon>
        <taxon>Neoteleostei</taxon>
        <taxon>Acanthomorphata</taxon>
        <taxon>Eupercaria</taxon>
        <taxon>Perciformes</taxon>
        <taxon>Cottioidei</taxon>
        <taxon>Zoarcales</taxon>
        <taxon>Zoarcidae</taxon>
        <taxon>Zoarcinae</taxon>
        <taxon>Zoarces</taxon>
    </lineage>
</organism>
<evidence type="ECO:0000256" key="1">
    <source>
        <dbReference type="SAM" id="MobiDB-lite"/>
    </source>
</evidence>
<sequence>MVLLRNGEHTLETDAILDDGSEWTILLPAAMQRLKLSGEPEDLVVRTVRQVLHGAAVSFSISPEHSLLINWVWPSTHTDKCAFEEVQTPKRPSSLSTKHNATSVDWVSLSPPHHSSGAGASGTSRGASGSEDKIGTLQGPTKHIKQQSTPHQCPHISTLLLASELLQSVERLWQLDVLPYRTENISIRSRQDQEAVQLLESKTTRADVNGIQRYATPLLRVKNMPQLQACKGTVLANLHSTSVTRPA</sequence>
<dbReference type="AlphaFoldDB" id="A0AAW1FQR5"/>
<comment type="caution">
    <text evidence="2">The sequence shown here is derived from an EMBL/GenBank/DDBJ whole genome shotgun (WGS) entry which is preliminary data.</text>
</comment>
<dbReference type="EMBL" id="JBCEZU010000045">
    <property type="protein sequence ID" value="KAK9536064.1"/>
    <property type="molecule type" value="Genomic_DNA"/>
</dbReference>
<feature type="region of interest" description="Disordered" evidence="1">
    <location>
        <begin position="105"/>
        <end position="150"/>
    </location>
</feature>
<keyword evidence="3" id="KW-1185">Reference proteome</keyword>
<proteinExistence type="predicted"/>
<dbReference type="Proteomes" id="UP001488805">
    <property type="component" value="Unassembled WGS sequence"/>
</dbReference>
<feature type="compositionally biased region" description="Low complexity" evidence="1">
    <location>
        <begin position="115"/>
        <end position="129"/>
    </location>
</feature>
<evidence type="ECO:0000313" key="2">
    <source>
        <dbReference type="EMBL" id="KAK9536064.1"/>
    </source>
</evidence>
<evidence type="ECO:0008006" key="4">
    <source>
        <dbReference type="Google" id="ProtNLM"/>
    </source>
</evidence>
<evidence type="ECO:0000313" key="3">
    <source>
        <dbReference type="Proteomes" id="UP001488805"/>
    </source>
</evidence>
<reference evidence="2 3" key="1">
    <citation type="journal article" date="2024" name="Genome Biol. Evol.">
        <title>Chromosome-level genome assembly of the viviparous eelpout Zoarces viviparus.</title>
        <authorList>
            <person name="Fuhrmann N."/>
            <person name="Brasseur M.V."/>
            <person name="Bakowski C.E."/>
            <person name="Podsiadlowski L."/>
            <person name="Prost S."/>
            <person name="Krehenwinkel H."/>
            <person name="Mayer C."/>
        </authorList>
    </citation>
    <scope>NUCLEOTIDE SEQUENCE [LARGE SCALE GENOMIC DNA]</scope>
    <source>
        <strain evidence="2">NO-MEL_2022_Ind0_liver</strain>
    </source>
</reference>
<gene>
    <name evidence="2" type="ORF">VZT92_005878</name>
</gene>
<dbReference type="PANTHER" id="PTHR47331">
    <property type="entry name" value="PHD-TYPE DOMAIN-CONTAINING PROTEIN"/>
    <property type="match status" value="1"/>
</dbReference>
<protein>
    <recommendedName>
        <fullName evidence="4">Peptidase A2 domain-containing protein</fullName>
    </recommendedName>
</protein>
<dbReference type="PANTHER" id="PTHR47331:SF5">
    <property type="entry name" value="RIBONUCLEASE H"/>
    <property type="match status" value="1"/>
</dbReference>
<accession>A0AAW1FQR5</accession>
<name>A0AAW1FQR5_ZOAVI</name>